<dbReference type="KEGG" id="dli:dnl_13250"/>
<reference evidence="1" key="1">
    <citation type="journal article" date="2021" name="Microb. Physiol.">
        <title>Proteogenomic Insights into the Physiology of Marine, Sulfate-Reducing, Filamentous Desulfonema limicola and Desulfonema magnum.</title>
        <authorList>
            <person name="Schnaars V."/>
            <person name="Wohlbrand L."/>
            <person name="Scheve S."/>
            <person name="Hinrichs C."/>
            <person name="Reinhardt R."/>
            <person name="Rabus R."/>
        </authorList>
    </citation>
    <scope>NUCLEOTIDE SEQUENCE</scope>
    <source>
        <strain evidence="1">5ac10</strain>
    </source>
</reference>
<gene>
    <name evidence="1" type="primary">higB3</name>
    <name evidence="1" type="ORF">dnl_13250</name>
</gene>
<dbReference type="Pfam" id="PF05015">
    <property type="entry name" value="HigB-like_toxin"/>
    <property type="match status" value="1"/>
</dbReference>
<evidence type="ECO:0000313" key="1">
    <source>
        <dbReference type="EMBL" id="QTA79076.1"/>
    </source>
</evidence>
<dbReference type="PANTHER" id="PTHR40266">
    <property type="entry name" value="TOXIN HIGB-1"/>
    <property type="match status" value="1"/>
</dbReference>
<protein>
    <submittedName>
        <fullName evidence="1">Toxin-antitoxin system, toxin component, mRNA interferase</fullName>
    </submittedName>
</protein>
<sequence length="92" mass="10637">MIKNFSNSGLEDFFYDGTKRGINPQHAQKIERILDRLHAAAGISDMRYPGSGLHLLEPRHIGRWAVKVTGNWRITFIFKDGDVYSVNYLDYH</sequence>
<dbReference type="InterPro" id="IPR035093">
    <property type="entry name" value="RelE/ParE_toxin_dom_sf"/>
</dbReference>
<dbReference type="SUPFAM" id="SSF143011">
    <property type="entry name" value="RelE-like"/>
    <property type="match status" value="1"/>
</dbReference>
<name>A0A975GFA0_9BACT</name>
<organism evidence="1 2">
    <name type="scientific">Desulfonema limicola</name>
    <dbReference type="NCBI Taxonomy" id="45656"/>
    <lineage>
        <taxon>Bacteria</taxon>
        <taxon>Pseudomonadati</taxon>
        <taxon>Thermodesulfobacteriota</taxon>
        <taxon>Desulfobacteria</taxon>
        <taxon>Desulfobacterales</taxon>
        <taxon>Desulfococcaceae</taxon>
        <taxon>Desulfonema</taxon>
    </lineage>
</organism>
<evidence type="ECO:0000313" key="2">
    <source>
        <dbReference type="Proteomes" id="UP000663720"/>
    </source>
</evidence>
<dbReference type="EMBL" id="CP061799">
    <property type="protein sequence ID" value="QTA79076.1"/>
    <property type="molecule type" value="Genomic_DNA"/>
</dbReference>
<dbReference type="Gene3D" id="3.30.2310.20">
    <property type="entry name" value="RelE-like"/>
    <property type="match status" value="1"/>
</dbReference>
<keyword evidence="2" id="KW-1185">Reference proteome</keyword>
<dbReference type="RefSeq" id="WP_207690864.1">
    <property type="nucleotide sequence ID" value="NZ_CP061799.1"/>
</dbReference>
<dbReference type="Proteomes" id="UP000663720">
    <property type="component" value="Chromosome"/>
</dbReference>
<dbReference type="AlphaFoldDB" id="A0A975GFA0"/>
<dbReference type="PANTHER" id="PTHR40266:SF2">
    <property type="entry name" value="TOXIN HIGB-1"/>
    <property type="match status" value="1"/>
</dbReference>
<dbReference type="InterPro" id="IPR007711">
    <property type="entry name" value="HigB-1"/>
</dbReference>
<proteinExistence type="predicted"/>
<accession>A0A975GFA0</accession>